<dbReference type="Proteomes" id="UP001231197">
    <property type="component" value="Unassembled WGS sequence"/>
</dbReference>
<proteinExistence type="predicted"/>
<dbReference type="PROSITE" id="PS51688">
    <property type="entry name" value="ICA"/>
    <property type="match status" value="1"/>
</dbReference>
<gene>
    <name evidence="3" type="ORF">QMA06_12055</name>
</gene>
<reference evidence="3 4" key="1">
    <citation type="journal article" date="2023" name="Int. J. Syst. Evol. Microbiol.">
        <title>Winogradskyella bathintestinalis sp. nov., isolated from the intestine of the deep-sea loosejaw dragonfish, Malacosteus niger.</title>
        <authorList>
            <person name="Uniacke-Lowe S."/>
            <person name="Johnson C.N."/>
            <person name="Stanton C."/>
            <person name="Hill C."/>
            <person name="Ross P."/>
        </authorList>
    </citation>
    <scope>NUCLEOTIDE SEQUENCE [LARGE SCALE GENOMIC DNA]</scope>
    <source>
        <strain evidence="3 4">APC 3343</strain>
    </source>
</reference>
<evidence type="ECO:0000313" key="3">
    <source>
        <dbReference type="EMBL" id="MDN3493457.1"/>
    </source>
</evidence>
<dbReference type="Pfam" id="PF13884">
    <property type="entry name" value="Peptidase_S74"/>
    <property type="match status" value="1"/>
</dbReference>
<keyword evidence="1" id="KW-0175">Coiled coil</keyword>
<feature type="domain" description="Peptidase S74" evidence="2">
    <location>
        <begin position="400"/>
        <end position="491"/>
    </location>
</feature>
<organism evidence="3 4">
    <name type="scientific">Winogradskyella bathintestinalis</name>
    <dbReference type="NCBI Taxonomy" id="3035208"/>
    <lineage>
        <taxon>Bacteria</taxon>
        <taxon>Pseudomonadati</taxon>
        <taxon>Bacteroidota</taxon>
        <taxon>Flavobacteriia</taxon>
        <taxon>Flavobacteriales</taxon>
        <taxon>Flavobacteriaceae</taxon>
        <taxon>Winogradskyella</taxon>
    </lineage>
</organism>
<dbReference type="InterPro" id="IPR030392">
    <property type="entry name" value="S74_ICA"/>
</dbReference>
<keyword evidence="4" id="KW-1185">Reference proteome</keyword>
<evidence type="ECO:0000259" key="2">
    <source>
        <dbReference type="PROSITE" id="PS51688"/>
    </source>
</evidence>
<dbReference type="InterPro" id="IPR036388">
    <property type="entry name" value="WH-like_DNA-bd_sf"/>
</dbReference>
<sequence length="505" mass="55108">MKTKITLLALFLTFLGFTQNGINYKAVIKDEGGNIVANELIQVQFSVLENATTVYTESHVPTTDENGIVIVNIGEGTPIMGTFDTIDWAADDHLLNVQVNIGGGLTDLGTTPFNAVPYSISAEKASDMELDDLTNVTGTPSNGEVLKFNGANWVPGTDDGVWSLNGTEAYYSGRVGIGVTDPEDFARLHVGGDLFVQTNLGEMVLGFPNNGNQWQFSTSGSGSRLQLASKPSASNTFTRHFMFEQDGEFKIGQINTTEAWMHIQKNSTINKMHLLLEEEGNDYARIGFENTSVANSDWQIAALPSTSTTTARVNFYFRNADGAGNKMTLLGNGKLGVNGTPSSRLHVYQAGQSVGLGLAFNDGTANQDWDITHGFGLRFHYGSTLKGLISATTGAYVQGSDIRLKENINELNPVLDKVLALDTKSYTYRADTTKKKSIGVIAQEVQQLFPEVVYYSEVDDTYGVNYSAFGVIAIKAIQEQQTRIENQQKQIDELKALVQRQLNKN</sequence>
<evidence type="ECO:0000313" key="4">
    <source>
        <dbReference type="Proteomes" id="UP001231197"/>
    </source>
</evidence>
<dbReference type="RefSeq" id="WP_290207116.1">
    <property type="nucleotide sequence ID" value="NZ_JASDDK010000004.1"/>
</dbReference>
<protein>
    <submittedName>
        <fullName evidence="3">Tail fiber domain-containing protein</fullName>
    </submittedName>
</protein>
<name>A0ABT7ZWS3_9FLAO</name>
<comment type="caution">
    <text evidence="3">The sequence shown here is derived from an EMBL/GenBank/DDBJ whole genome shotgun (WGS) entry which is preliminary data.</text>
</comment>
<accession>A0ABT7ZWS3</accession>
<dbReference type="Gene3D" id="1.10.10.10">
    <property type="entry name" value="Winged helix-like DNA-binding domain superfamily/Winged helix DNA-binding domain"/>
    <property type="match status" value="1"/>
</dbReference>
<feature type="coiled-coil region" evidence="1">
    <location>
        <begin position="477"/>
        <end position="504"/>
    </location>
</feature>
<evidence type="ECO:0000256" key="1">
    <source>
        <dbReference type="SAM" id="Coils"/>
    </source>
</evidence>
<dbReference type="EMBL" id="JASDDK010000004">
    <property type="protein sequence ID" value="MDN3493457.1"/>
    <property type="molecule type" value="Genomic_DNA"/>
</dbReference>